<dbReference type="SUPFAM" id="SSF53474">
    <property type="entry name" value="alpha/beta-Hydrolases"/>
    <property type="match status" value="1"/>
</dbReference>
<keyword evidence="5" id="KW-1185">Reference proteome</keyword>
<protein>
    <submittedName>
        <fullName evidence="4">Alpha/beta hydrolase</fullName>
    </submittedName>
</protein>
<keyword evidence="1 4" id="KW-0378">Hydrolase</keyword>
<dbReference type="PANTHER" id="PTHR48081">
    <property type="entry name" value="AB HYDROLASE SUPERFAMILY PROTEIN C4A8.06C"/>
    <property type="match status" value="1"/>
</dbReference>
<accession>A0A7S9LQB3</accession>
<dbReference type="PANTHER" id="PTHR48081:SF8">
    <property type="entry name" value="ALPHA_BETA HYDROLASE FOLD-3 DOMAIN-CONTAINING PROTEIN-RELATED"/>
    <property type="match status" value="1"/>
</dbReference>
<dbReference type="InterPro" id="IPR029058">
    <property type="entry name" value="AB_hydrolase_fold"/>
</dbReference>
<evidence type="ECO:0000313" key="5">
    <source>
        <dbReference type="Proteomes" id="UP000594800"/>
    </source>
</evidence>
<feature type="domain" description="Alpha/beta hydrolase fold-3" evidence="3">
    <location>
        <begin position="84"/>
        <end position="279"/>
    </location>
</feature>
<dbReference type="Gene3D" id="3.40.50.1820">
    <property type="entry name" value="alpha/beta hydrolase"/>
    <property type="match status" value="1"/>
</dbReference>
<evidence type="ECO:0000256" key="2">
    <source>
        <dbReference type="SAM" id="MobiDB-lite"/>
    </source>
</evidence>
<dbReference type="Pfam" id="PF07859">
    <property type="entry name" value="Abhydrolase_3"/>
    <property type="match status" value="1"/>
</dbReference>
<evidence type="ECO:0000256" key="1">
    <source>
        <dbReference type="ARBA" id="ARBA00022801"/>
    </source>
</evidence>
<dbReference type="InterPro" id="IPR013094">
    <property type="entry name" value="AB_hydrolase_3"/>
</dbReference>
<dbReference type="GO" id="GO:0016787">
    <property type="term" value="F:hydrolase activity"/>
    <property type="evidence" value="ECO:0007669"/>
    <property type="project" value="UniProtKB-KW"/>
</dbReference>
<dbReference type="KEGG" id="poz:I0K15_15345"/>
<dbReference type="InterPro" id="IPR050300">
    <property type="entry name" value="GDXG_lipolytic_enzyme"/>
</dbReference>
<reference evidence="4 5" key="1">
    <citation type="submission" date="2020-11" db="EMBL/GenBank/DDBJ databases">
        <title>Description of Pontivivens ytuae sp. nov. isolated from deep sea sediment of Mariana Trench.</title>
        <authorList>
            <person name="Wang Z."/>
            <person name="Sun Q.-L."/>
            <person name="Xu X.-D."/>
            <person name="Tang Y.-Z."/>
            <person name="Zhang J."/>
        </authorList>
    </citation>
    <scope>NUCLEOTIDE SEQUENCE [LARGE SCALE GENOMIC DNA]</scope>
    <source>
        <strain evidence="4 5">MT2928</strain>
    </source>
</reference>
<dbReference type="AlphaFoldDB" id="A0A7S9LQB3"/>
<evidence type="ECO:0000259" key="3">
    <source>
        <dbReference type="Pfam" id="PF07859"/>
    </source>
</evidence>
<feature type="region of interest" description="Disordered" evidence="2">
    <location>
        <begin position="31"/>
        <end position="61"/>
    </location>
</feature>
<evidence type="ECO:0000313" key="4">
    <source>
        <dbReference type="EMBL" id="QPH53164.1"/>
    </source>
</evidence>
<gene>
    <name evidence="4" type="ORF">I0K15_15345</name>
</gene>
<organism evidence="4 5">
    <name type="scientific">Pontivivens ytuae</name>
    <dbReference type="NCBI Taxonomy" id="2789856"/>
    <lineage>
        <taxon>Bacteria</taxon>
        <taxon>Pseudomonadati</taxon>
        <taxon>Pseudomonadota</taxon>
        <taxon>Alphaproteobacteria</taxon>
        <taxon>Rhodobacterales</taxon>
        <taxon>Paracoccaceae</taxon>
        <taxon>Pontivivens</taxon>
    </lineage>
</organism>
<sequence length="305" mass="33026">MQIDPALFRPDAISAETQAFLKRFREEVAELPPTHTVPPELTRQARDEGKGVFPVAGPDDGSQWHDFDGGRLRISPGAGAGVYLHIHGGGWTLGRPSHYDRINQRIAERTGLTVASEEYRLAPEHPWPACFEDCVAAAEHLLADRPFGEGPFLIGGESAGGHLSALLALHLRGRGVAGVVLNYGCFDLDLTPSAANWGDEPLVLSTPTIRWFVDNLALDAAGRRAASPLHADLQDLPPALFQVGTMDPLIDDTLMMAARWAGAGNATELHVLPGGIHVFDAFELEIAREFHDRQAAFLSRLARSS</sequence>
<dbReference type="RefSeq" id="WP_196102375.1">
    <property type="nucleotide sequence ID" value="NZ_CP064942.1"/>
</dbReference>
<name>A0A7S9LQB3_9RHOB</name>
<proteinExistence type="predicted"/>
<dbReference type="Proteomes" id="UP000594800">
    <property type="component" value="Chromosome"/>
</dbReference>
<dbReference type="EMBL" id="CP064942">
    <property type="protein sequence ID" value="QPH53164.1"/>
    <property type="molecule type" value="Genomic_DNA"/>
</dbReference>